<comment type="caution">
    <text evidence="1">The sequence shown here is derived from an EMBL/GenBank/DDBJ whole genome shotgun (WGS) entry which is preliminary data.</text>
</comment>
<name>A0ABV9BA37_9ACTN</name>
<feature type="non-terminal residue" evidence="1">
    <location>
        <position position="1"/>
    </location>
</feature>
<dbReference type="RefSeq" id="WP_381188053.1">
    <property type="nucleotide sequence ID" value="NZ_JBHSFK010000101.1"/>
</dbReference>
<protein>
    <submittedName>
        <fullName evidence="1">Uncharacterized protein</fullName>
    </submittedName>
</protein>
<proteinExistence type="predicted"/>
<accession>A0ABV9BA37</accession>
<dbReference type="Proteomes" id="UP001595839">
    <property type="component" value="Unassembled WGS sequence"/>
</dbReference>
<reference evidence="2" key="1">
    <citation type="journal article" date="2019" name="Int. J. Syst. Evol. Microbiol.">
        <title>The Global Catalogue of Microorganisms (GCM) 10K type strain sequencing project: providing services to taxonomists for standard genome sequencing and annotation.</title>
        <authorList>
            <consortium name="The Broad Institute Genomics Platform"/>
            <consortium name="The Broad Institute Genome Sequencing Center for Infectious Disease"/>
            <person name="Wu L."/>
            <person name="Ma J."/>
        </authorList>
    </citation>
    <scope>NUCLEOTIDE SEQUENCE [LARGE SCALE GENOMIC DNA]</scope>
    <source>
        <strain evidence="2">CGMCC 4.7177</strain>
    </source>
</reference>
<sequence length="115" mass="12416">KETTTFTAEVSGTVGISYTGSLKVSLNALIESAESTYNISLSASLTAKLGNSVTATIPPHKTVSAKYGVWRRRITGTSYYVFPNCGHSTSSKIVSYTPYAVGWYTWQSRPGPTRP</sequence>
<organism evidence="1 2">
    <name type="scientific">Streptomyces vulcanius</name>
    <dbReference type="NCBI Taxonomy" id="1441876"/>
    <lineage>
        <taxon>Bacteria</taxon>
        <taxon>Bacillati</taxon>
        <taxon>Actinomycetota</taxon>
        <taxon>Actinomycetes</taxon>
        <taxon>Kitasatosporales</taxon>
        <taxon>Streptomycetaceae</taxon>
        <taxon>Streptomyces</taxon>
    </lineage>
</organism>
<keyword evidence="2" id="KW-1185">Reference proteome</keyword>
<evidence type="ECO:0000313" key="1">
    <source>
        <dbReference type="EMBL" id="MFC4508605.1"/>
    </source>
</evidence>
<dbReference type="EMBL" id="JBHSFK010000101">
    <property type="protein sequence ID" value="MFC4508605.1"/>
    <property type="molecule type" value="Genomic_DNA"/>
</dbReference>
<gene>
    <name evidence="1" type="ORF">ACFPIH_56075</name>
</gene>
<evidence type="ECO:0000313" key="2">
    <source>
        <dbReference type="Proteomes" id="UP001595839"/>
    </source>
</evidence>